<dbReference type="CDD" id="cd06186">
    <property type="entry name" value="NOX_Duox_like_FAD_NADP"/>
    <property type="match status" value="1"/>
</dbReference>
<dbReference type="STRING" id="81824.A9V5V7"/>
<dbReference type="GO" id="GO:0046872">
    <property type="term" value="F:metal ion binding"/>
    <property type="evidence" value="ECO:0007669"/>
    <property type="project" value="UniProtKB-KW"/>
</dbReference>
<dbReference type="PROSITE" id="PS51384">
    <property type="entry name" value="FAD_FR"/>
    <property type="match status" value="1"/>
</dbReference>
<dbReference type="SUPFAM" id="SSF63380">
    <property type="entry name" value="Riboflavin synthase domain-like"/>
    <property type="match status" value="1"/>
</dbReference>
<dbReference type="eggNOG" id="KOG0039">
    <property type="taxonomic scope" value="Eukaryota"/>
</dbReference>
<evidence type="ECO:0000256" key="5">
    <source>
        <dbReference type="ARBA" id="ARBA00022989"/>
    </source>
</evidence>
<evidence type="ECO:0000256" key="7">
    <source>
        <dbReference type="ARBA" id="ARBA00023004"/>
    </source>
</evidence>
<evidence type="ECO:0000313" key="12">
    <source>
        <dbReference type="Proteomes" id="UP000001357"/>
    </source>
</evidence>
<dbReference type="OMA" id="FTFAKEH"/>
<dbReference type="FunCoup" id="A9V5V7">
    <property type="interactions" value="145"/>
</dbReference>
<keyword evidence="3 9" id="KW-0812">Transmembrane</keyword>
<feature type="transmembrane region" description="Helical" evidence="9">
    <location>
        <begin position="155"/>
        <end position="178"/>
    </location>
</feature>
<dbReference type="Pfam" id="PF01794">
    <property type="entry name" value="Ferric_reduct"/>
    <property type="match status" value="1"/>
</dbReference>
<gene>
    <name evidence="11" type="ORF">MONBRDRAFT_33523</name>
</gene>
<dbReference type="GO" id="GO:0006952">
    <property type="term" value="P:defense response"/>
    <property type="evidence" value="ECO:0000318"/>
    <property type="project" value="GO_Central"/>
</dbReference>
<protein>
    <recommendedName>
        <fullName evidence="10">FAD-binding FR-type domain-containing protein</fullName>
    </recommendedName>
</protein>
<evidence type="ECO:0000256" key="9">
    <source>
        <dbReference type="SAM" id="Phobius"/>
    </source>
</evidence>
<proteinExistence type="predicted"/>
<dbReference type="GO" id="GO:0016175">
    <property type="term" value="F:superoxide-generating NAD(P)H oxidase activity"/>
    <property type="evidence" value="ECO:0000318"/>
    <property type="project" value="GO_Central"/>
</dbReference>
<dbReference type="InterPro" id="IPR013130">
    <property type="entry name" value="Fe3_Rdtase_TM_dom"/>
</dbReference>
<dbReference type="PANTHER" id="PTHR11972:SF153">
    <property type="entry name" value="SUPEROXIDE-GENERATING NADPH OXIDASE HEAVY CHAIN SUBUNIT A"/>
    <property type="match status" value="1"/>
</dbReference>
<evidence type="ECO:0000256" key="2">
    <source>
        <dbReference type="ARBA" id="ARBA00022617"/>
    </source>
</evidence>
<dbReference type="SUPFAM" id="SSF52343">
    <property type="entry name" value="Ferredoxin reductase-like, C-terminal NADP-linked domain"/>
    <property type="match status" value="1"/>
</dbReference>
<accession>A9V5V7</accession>
<keyword evidence="6" id="KW-0560">Oxidoreductase</keyword>
<dbReference type="EMBL" id="CH991561">
    <property type="protein sequence ID" value="EDQ87180.1"/>
    <property type="molecule type" value="Genomic_DNA"/>
</dbReference>
<keyword evidence="12" id="KW-1185">Reference proteome</keyword>
<feature type="domain" description="FAD-binding FR-type" evidence="10">
    <location>
        <begin position="322"/>
        <end position="429"/>
    </location>
</feature>
<sequence>MQFWWQQGLTFRQWFVNDGPMYTFVLLWMCANVGLFFYTFSFYTQDKYNYLRRIVHFGLPVARGAASVLNLNCALVLLPVCRNLVNFCRGIFESKRSIRRLFDKNILFHKWCAYVICVFASIHICAHFFNVNNLVEDGTYGRILRDGTPMSQEEVLFTTVAGGTGVGITVPLILMVTTASQQIRRSYFELFWYTHHLFVVFYVCLCLHGYSGFVERQDNPDTYPISLDRGVCTSRDDVLVSNGCASWNAVVSALANQNSSLTEPNLCIPGGVDVGDEEDAFCCPCRLVTQAVLQRGQAATWVWVIGPLILYILERLYRWYKSQTRRLRILKVVKHKDSVPVMEIQFQKVPTKAGQYVFINCPKINSLEWHPITLTSCPELDYVSVHIRLVGDWTTKLADACGFYEDNPKVGSELPYICIDGPFGTASEDMYHYPVAMLIGAGIGVTPFASLLKELYFRKSNPSAYPSFKTQKVYFYWMCPGFDAWGWFASLLIDLEDKLEQLGVPDFLEIRVFTTRGWSQDDAAKIMLQEDESGDSIVRDAETGRALRHKMNFGRPNWDSEFTSVANTHAGNNIGLFFCGPKVLSSQLHVTCNKFTSERAAEGTKFYYNKENF</sequence>
<dbReference type="PRINTS" id="PR00466">
    <property type="entry name" value="GP91PHOX"/>
</dbReference>
<dbReference type="Proteomes" id="UP000001357">
    <property type="component" value="Unassembled WGS sequence"/>
</dbReference>
<dbReference type="AlphaFoldDB" id="A9V5V7"/>
<dbReference type="GO" id="GO:0043020">
    <property type="term" value="C:NADPH oxidase complex"/>
    <property type="evidence" value="ECO:0000318"/>
    <property type="project" value="GO_Central"/>
</dbReference>
<dbReference type="InterPro" id="IPR000778">
    <property type="entry name" value="Cyt_b245_heavy_chain"/>
</dbReference>
<dbReference type="InterPro" id="IPR017938">
    <property type="entry name" value="Riboflavin_synthase-like_b-brl"/>
</dbReference>
<dbReference type="InterPro" id="IPR017927">
    <property type="entry name" value="FAD-bd_FR_type"/>
</dbReference>
<comment type="subcellular location">
    <subcellularLocation>
        <location evidence="1">Membrane</location>
        <topology evidence="1">Multi-pass membrane protein</topology>
    </subcellularLocation>
</comment>
<evidence type="ECO:0000256" key="6">
    <source>
        <dbReference type="ARBA" id="ARBA00023002"/>
    </source>
</evidence>
<feature type="transmembrane region" description="Helical" evidence="9">
    <location>
        <begin position="21"/>
        <end position="44"/>
    </location>
</feature>
<name>A9V5V7_MONBE</name>
<keyword evidence="2" id="KW-0349">Heme</keyword>
<dbReference type="Pfam" id="PF08030">
    <property type="entry name" value="NAD_binding_6"/>
    <property type="match status" value="1"/>
</dbReference>
<keyword evidence="8 9" id="KW-0472">Membrane</keyword>
<dbReference type="InterPro" id="IPR050369">
    <property type="entry name" value="RBOH/FRE"/>
</dbReference>
<evidence type="ECO:0000256" key="3">
    <source>
        <dbReference type="ARBA" id="ARBA00022692"/>
    </source>
</evidence>
<feature type="transmembrane region" description="Helical" evidence="9">
    <location>
        <begin position="64"/>
        <end position="85"/>
    </location>
</feature>
<evidence type="ECO:0000256" key="1">
    <source>
        <dbReference type="ARBA" id="ARBA00004141"/>
    </source>
</evidence>
<dbReference type="Pfam" id="PF08022">
    <property type="entry name" value="FAD_binding_8"/>
    <property type="match status" value="1"/>
</dbReference>
<feature type="transmembrane region" description="Helical" evidence="9">
    <location>
        <begin position="473"/>
        <end position="493"/>
    </location>
</feature>
<evidence type="ECO:0000256" key="8">
    <source>
        <dbReference type="ARBA" id="ARBA00023136"/>
    </source>
</evidence>
<reference evidence="11 12" key="1">
    <citation type="journal article" date="2008" name="Nature">
        <title>The genome of the choanoflagellate Monosiga brevicollis and the origin of metazoans.</title>
        <authorList>
            <consortium name="JGI Sequencing"/>
            <person name="King N."/>
            <person name="Westbrook M.J."/>
            <person name="Young S.L."/>
            <person name="Kuo A."/>
            <person name="Abedin M."/>
            <person name="Chapman J."/>
            <person name="Fairclough S."/>
            <person name="Hellsten U."/>
            <person name="Isogai Y."/>
            <person name="Letunic I."/>
            <person name="Marr M."/>
            <person name="Pincus D."/>
            <person name="Putnam N."/>
            <person name="Rokas A."/>
            <person name="Wright K.J."/>
            <person name="Zuzow R."/>
            <person name="Dirks W."/>
            <person name="Good M."/>
            <person name="Goodstein D."/>
            <person name="Lemons D."/>
            <person name="Li W."/>
            <person name="Lyons J.B."/>
            <person name="Morris A."/>
            <person name="Nichols S."/>
            <person name="Richter D.J."/>
            <person name="Salamov A."/>
            <person name="Bork P."/>
            <person name="Lim W.A."/>
            <person name="Manning G."/>
            <person name="Miller W.T."/>
            <person name="McGinnis W."/>
            <person name="Shapiro H."/>
            <person name="Tjian R."/>
            <person name="Grigoriev I.V."/>
            <person name="Rokhsar D."/>
        </authorList>
    </citation>
    <scope>NUCLEOTIDE SEQUENCE [LARGE SCALE GENOMIC DNA]</scope>
    <source>
        <strain evidence="12">MX1 / ATCC 50154</strain>
    </source>
</reference>
<keyword evidence="4" id="KW-0479">Metal-binding</keyword>
<feature type="transmembrane region" description="Helical" evidence="9">
    <location>
        <begin position="435"/>
        <end position="453"/>
    </location>
</feature>
<feature type="transmembrane region" description="Helical" evidence="9">
    <location>
        <begin position="106"/>
        <end position="129"/>
    </location>
</feature>
<evidence type="ECO:0000256" key="4">
    <source>
        <dbReference type="ARBA" id="ARBA00022723"/>
    </source>
</evidence>
<dbReference type="InParanoid" id="A9V5V7"/>
<dbReference type="GO" id="GO:0042554">
    <property type="term" value="P:superoxide anion generation"/>
    <property type="evidence" value="ECO:0000318"/>
    <property type="project" value="GO_Central"/>
</dbReference>
<keyword evidence="7" id="KW-0408">Iron</keyword>
<dbReference type="FunFam" id="3.40.50.80:FF:000004">
    <property type="entry name" value="NADPH oxidase isoform 2"/>
    <property type="match status" value="1"/>
</dbReference>
<keyword evidence="5 9" id="KW-1133">Transmembrane helix</keyword>
<dbReference type="GO" id="GO:0005886">
    <property type="term" value="C:plasma membrane"/>
    <property type="evidence" value="ECO:0000318"/>
    <property type="project" value="GO_Central"/>
</dbReference>
<dbReference type="Gene3D" id="3.40.50.80">
    <property type="entry name" value="Nucleotide-binding domain of ferredoxin-NADP reductase (FNR) module"/>
    <property type="match status" value="1"/>
</dbReference>
<organism evidence="11 12">
    <name type="scientific">Monosiga brevicollis</name>
    <name type="common">Choanoflagellate</name>
    <dbReference type="NCBI Taxonomy" id="81824"/>
    <lineage>
        <taxon>Eukaryota</taxon>
        <taxon>Choanoflagellata</taxon>
        <taxon>Craspedida</taxon>
        <taxon>Salpingoecidae</taxon>
        <taxon>Monosiga</taxon>
    </lineage>
</organism>
<dbReference type="InterPro" id="IPR039261">
    <property type="entry name" value="FNR_nucleotide-bd"/>
</dbReference>
<dbReference type="RefSeq" id="XP_001748123.1">
    <property type="nucleotide sequence ID" value="XM_001748071.1"/>
</dbReference>
<evidence type="ECO:0000313" key="11">
    <source>
        <dbReference type="EMBL" id="EDQ87180.1"/>
    </source>
</evidence>
<evidence type="ECO:0000259" key="10">
    <source>
        <dbReference type="PROSITE" id="PS51384"/>
    </source>
</evidence>
<dbReference type="GeneID" id="5893323"/>
<dbReference type="KEGG" id="mbr:MONBRDRAFT_33523"/>
<dbReference type="InterPro" id="IPR013121">
    <property type="entry name" value="Fe_red_NAD-bd_6"/>
</dbReference>
<dbReference type="InterPro" id="IPR013112">
    <property type="entry name" value="FAD-bd_8"/>
</dbReference>
<feature type="transmembrane region" description="Helical" evidence="9">
    <location>
        <begin position="190"/>
        <end position="210"/>
    </location>
</feature>
<dbReference type="PANTHER" id="PTHR11972">
    <property type="entry name" value="NADPH OXIDASE"/>
    <property type="match status" value="1"/>
</dbReference>
<dbReference type="SFLD" id="SFLDS00052">
    <property type="entry name" value="Ferric_Reductase_Domain"/>
    <property type="match status" value="1"/>
</dbReference>